<keyword evidence="3" id="KW-0808">Transferase</keyword>
<keyword evidence="1" id="KW-0472">Membrane</keyword>
<proteinExistence type="predicted"/>
<feature type="transmembrane region" description="Helical" evidence="1">
    <location>
        <begin position="31"/>
        <end position="53"/>
    </location>
</feature>
<keyword evidence="3" id="KW-0328">Glycosyltransferase</keyword>
<dbReference type="GO" id="GO:0003999">
    <property type="term" value="F:adenine phosphoribosyltransferase activity"/>
    <property type="evidence" value="ECO:0007669"/>
    <property type="project" value="UniProtKB-EC"/>
</dbReference>
<dbReference type="EMBL" id="CP046640">
    <property type="protein sequence ID" value="QTL97631.1"/>
    <property type="molecule type" value="Genomic_DNA"/>
</dbReference>
<dbReference type="EC" id="2.4.2.7" evidence="3"/>
<protein>
    <submittedName>
        <fullName evidence="3">Adenine phosphoribosyltransferase</fullName>
        <ecNumber evidence="3">2.4.2.7</ecNumber>
    </submittedName>
</protein>
<dbReference type="AlphaFoldDB" id="A0A8A7K844"/>
<reference evidence="3" key="1">
    <citation type="submission" date="2019-12" db="EMBL/GenBank/DDBJ databases">
        <authorList>
            <person name="zhang j."/>
            <person name="sun C.M."/>
        </authorList>
    </citation>
    <scope>NUCLEOTIDE SEQUENCE</scope>
    <source>
        <strain evidence="3">NS-1</strain>
    </source>
</reference>
<dbReference type="SUPFAM" id="SSF53271">
    <property type="entry name" value="PRTase-like"/>
    <property type="match status" value="1"/>
</dbReference>
<evidence type="ECO:0000313" key="3">
    <source>
        <dbReference type="EMBL" id="QTL97631.1"/>
    </source>
</evidence>
<feature type="domain" description="Phosphoribosyltransferase" evidence="2">
    <location>
        <begin position="57"/>
        <end position="170"/>
    </location>
</feature>
<keyword evidence="1" id="KW-1133">Transmembrane helix</keyword>
<dbReference type="InterPro" id="IPR000836">
    <property type="entry name" value="PRTase_dom"/>
</dbReference>
<keyword evidence="4" id="KW-1185">Reference proteome</keyword>
<sequence length="187" mass="20796">MELKYEGQKYYDLEISGFHRKLPIVQLNDELWIASFVMLGDVTLVNFCAGALATKLAGLKFDYLVGPEAKVIPLLHAMGTFLGHNSYIICRKQVKAYAENPVVLDVASITTREKQQLVLNGLDAEKIRGKKVVLLDDVVSTGGTFKSLEKLMDMAEAEVVGRAAVLKEGDNYDGEVIYLQDLPLFRK</sequence>
<dbReference type="Pfam" id="PF00156">
    <property type="entry name" value="Pribosyltran"/>
    <property type="match status" value="1"/>
</dbReference>
<dbReference type="CDD" id="cd06223">
    <property type="entry name" value="PRTases_typeI"/>
    <property type="match status" value="1"/>
</dbReference>
<dbReference type="InterPro" id="IPR029057">
    <property type="entry name" value="PRTase-like"/>
</dbReference>
<dbReference type="Gene3D" id="3.40.50.2020">
    <property type="match status" value="1"/>
</dbReference>
<dbReference type="PANTHER" id="PTHR43218">
    <property type="entry name" value="PHOSPHORIBOSYLTRANSFERASE-RELATED"/>
    <property type="match status" value="1"/>
</dbReference>
<dbReference type="NCBIfam" id="NF005592">
    <property type="entry name" value="PRK07322.1"/>
    <property type="match status" value="1"/>
</dbReference>
<accession>A0A8A7K844</accession>
<organism evidence="3 4">
    <name type="scientific">Iocasia fonsfrigidae</name>
    <dbReference type="NCBI Taxonomy" id="2682810"/>
    <lineage>
        <taxon>Bacteria</taxon>
        <taxon>Bacillati</taxon>
        <taxon>Bacillota</taxon>
        <taxon>Clostridia</taxon>
        <taxon>Halanaerobiales</taxon>
        <taxon>Halanaerobiaceae</taxon>
        <taxon>Iocasia</taxon>
    </lineage>
</organism>
<dbReference type="Proteomes" id="UP000665020">
    <property type="component" value="Chromosome"/>
</dbReference>
<dbReference type="RefSeq" id="WP_230869252.1">
    <property type="nucleotide sequence ID" value="NZ_CP046640.1"/>
</dbReference>
<evidence type="ECO:0000313" key="4">
    <source>
        <dbReference type="Proteomes" id="UP000665020"/>
    </source>
</evidence>
<dbReference type="KEGG" id="ifn:GM661_06345"/>
<dbReference type="PANTHER" id="PTHR43218:SF1">
    <property type="entry name" value="PHOSPHORIBOSYLTRANSFERASE"/>
    <property type="match status" value="1"/>
</dbReference>
<keyword evidence="1" id="KW-0812">Transmembrane</keyword>
<evidence type="ECO:0000256" key="1">
    <source>
        <dbReference type="SAM" id="Phobius"/>
    </source>
</evidence>
<name>A0A8A7K844_9FIRM</name>
<gene>
    <name evidence="3" type="ORF">GM661_06345</name>
</gene>
<evidence type="ECO:0000259" key="2">
    <source>
        <dbReference type="Pfam" id="PF00156"/>
    </source>
</evidence>